<evidence type="ECO:0000259" key="1">
    <source>
        <dbReference type="PROSITE" id="PS50943"/>
    </source>
</evidence>
<dbReference type="EMBL" id="LR134529">
    <property type="protein sequence ID" value="VEJ46144.1"/>
    <property type="molecule type" value="Genomic_DNA"/>
</dbReference>
<accession>A0A448V8P3</accession>
<gene>
    <name evidence="2" type="ORF">NCTC12905_01681</name>
    <name evidence="3" type="ORF">NCTC12905_01839</name>
</gene>
<protein>
    <submittedName>
        <fullName evidence="3">Antitoxin HipB</fullName>
    </submittedName>
</protein>
<feature type="domain" description="HTH cro/C1-type" evidence="1">
    <location>
        <begin position="12"/>
        <end position="41"/>
    </location>
</feature>
<organism evidence="3 4">
    <name type="scientific">Bartonella vinsonii</name>
    <name type="common">Rochalimaea vinsonii</name>
    <dbReference type="NCBI Taxonomy" id="33047"/>
    <lineage>
        <taxon>Bacteria</taxon>
        <taxon>Pseudomonadati</taxon>
        <taxon>Pseudomonadota</taxon>
        <taxon>Alphaproteobacteria</taxon>
        <taxon>Hyphomicrobiales</taxon>
        <taxon>Bartonellaceae</taxon>
        <taxon>Bartonella</taxon>
    </lineage>
</organism>
<dbReference type="Gene3D" id="1.10.260.40">
    <property type="entry name" value="lambda repressor-like DNA-binding domains"/>
    <property type="match status" value="1"/>
</dbReference>
<reference evidence="3 4" key="1">
    <citation type="submission" date="2018-12" db="EMBL/GenBank/DDBJ databases">
        <authorList>
            <consortium name="Pathogen Informatics"/>
        </authorList>
    </citation>
    <scope>NUCLEOTIDE SEQUENCE [LARGE SCALE GENOMIC DNA]</scope>
    <source>
        <strain evidence="3 4">NCTC12905</strain>
    </source>
</reference>
<evidence type="ECO:0000313" key="4">
    <source>
        <dbReference type="Proteomes" id="UP000274201"/>
    </source>
</evidence>
<dbReference type="PROSITE" id="PS50943">
    <property type="entry name" value="HTH_CROC1"/>
    <property type="match status" value="1"/>
</dbReference>
<evidence type="ECO:0000313" key="3">
    <source>
        <dbReference type="EMBL" id="VEJ46144.1"/>
    </source>
</evidence>
<proteinExistence type="predicted"/>
<evidence type="ECO:0000313" key="2">
    <source>
        <dbReference type="EMBL" id="VEJ45992.1"/>
    </source>
</evidence>
<dbReference type="Pfam" id="PF01381">
    <property type="entry name" value="HTH_3"/>
    <property type="match status" value="1"/>
</dbReference>
<dbReference type="Proteomes" id="UP000274201">
    <property type="component" value="Chromosome"/>
</dbReference>
<dbReference type="OrthoDB" id="123556at2"/>
<dbReference type="CDD" id="cd00093">
    <property type="entry name" value="HTH_XRE"/>
    <property type="match status" value="1"/>
</dbReference>
<dbReference type="RefSeq" id="WP_126603866.1">
    <property type="nucleotide sequence ID" value="NZ_LR134529.1"/>
</dbReference>
<dbReference type="AlphaFoldDB" id="A0A448V8P3"/>
<dbReference type="InterPro" id="IPR001387">
    <property type="entry name" value="Cro/C1-type_HTH"/>
</dbReference>
<dbReference type="SUPFAM" id="SSF47413">
    <property type="entry name" value="lambda repressor-like DNA-binding domains"/>
    <property type="match status" value="1"/>
</dbReference>
<dbReference type="EMBL" id="LR134529">
    <property type="protein sequence ID" value="VEJ45992.1"/>
    <property type="molecule type" value="Genomic_DNA"/>
</dbReference>
<dbReference type="GO" id="GO:0003677">
    <property type="term" value="F:DNA binding"/>
    <property type="evidence" value="ECO:0007669"/>
    <property type="project" value="InterPro"/>
</dbReference>
<name>A0A448V8P3_BARVI</name>
<sequence>MDQREDFKNLAKSIRGKFNWTQSEMAKMLGVTQAAVCKWEKRGSISVINYLKLQELKGSSVSSSAFIAAPTDNNEQQQHHSHS</sequence>
<dbReference type="InterPro" id="IPR010982">
    <property type="entry name" value="Lambda_DNA-bd_dom_sf"/>
</dbReference>